<dbReference type="InterPro" id="IPR040653">
    <property type="entry name" value="Csd3_N"/>
</dbReference>
<sequence>MFKKLILLTILISLIFIQALNAKEYTWDRKLTFLGLLKRYHIPVKTYYNMDSEDKELIQEIRTGQHYTVVKKKGKVVLINIPVSDELMLEIKKHRKGYSAKFVPVPYDIVEKTISIRIKYGLHKDLHRATHSWYYGKEIEEVYSKALPLKRMKKGDKIIMFYTQKYRNGKVFSSPKIEACMIEINKKPYYGFLLNNEKYYDSLGRKYKRTYHSKFILPLKHYKRISSRFTYRRYHPILKRYRAHLGIDYAAHAGSPIRASAKGRIVYKGWKGGYGRTIEIQHANGVKTLYAHMRRFARGIKRGQYIAQGKIIGYVGTSGRSTGPHLHFGLYKHGRAKNPAPYIQKRTAKVIRLKGKEYKKLRKIVLKFRPQFKEAKKKIIVKERSEDCLNCVKKLKPRK</sequence>
<dbReference type="GO" id="GO:0004222">
    <property type="term" value="F:metalloendopeptidase activity"/>
    <property type="evidence" value="ECO:0007669"/>
    <property type="project" value="TreeGrafter"/>
</dbReference>
<protein>
    <submittedName>
        <fullName evidence="9">Membrane proteins related to metalloendopeptidases</fullName>
    </submittedName>
</protein>
<dbReference type="CDD" id="cd12797">
    <property type="entry name" value="M23_peptidase"/>
    <property type="match status" value="1"/>
</dbReference>
<evidence type="ECO:0000256" key="3">
    <source>
        <dbReference type="ARBA" id="ARBA00022723"/>
    </source>
</evidence>
<gene>
    <name evidence="9" type="ORF">MNB_SV-13-1159</name>
</gene>
<dbReference type="Gene3D" id="2.70.70.10">
    <property type="entry name" value="Glucose Permease (Domain IIA)"/>
    <property type="match status" value="1"/>
</dbReference>
<proteinExistence type="predicted"/>
<keyword evidence="4" id="KW-0378">Hydrolase</keyword>
<feature type="domain" description="Csd3 N-terminal" evidence="8">
    <location>
        <begin position="25"/>
        <end position="105"/>
    </location>
</feature>
<dbReference type="InterPro" id="IPR011055">
    <property type="entry name" value="Dup_hybrid_motif"/>
</dbReference>
<evidence type="ECO:0000259" key="8">
    <source>
        <dbReference type="Pfam" id="PF18059"/>
    </source>
</evidence>
<evidence type="ECO:0000256" key="6">
    <source>
        <dbReference type="ARBA" id="ARBA00023049"/>
    </source>
</evidence>
<dbReference type="Gene3D" id="3.10.450.350">
    <property type="match status" value="1"/>
</dbReference>
<dbReference type="PANTHER" id="PTHR21666">
    <property type="entry name" value="PEPTIDASE-RELATED"/>
    <property type="match status" value="1"/>
</dbReference>
<evidence type="ECO:0000256" key="1">
    <source>
        <dbReference type="ARBA" id="ARBA00001947"/>
    </source>
</evidence>
<feature type="domain" description="M23ase beta-sheet core" evidence="7">
    <location>
        <begin position="243"/>
        <end position="339"/>
    </location>
</feature>
<keyword evidence="3" id="KW-0479">Metal-binding</keyword>
<comment type="cofactor">
    <cofactor evidence="1">
        <name>Zn(2+)</name>
        <dbReference type="ChEBI" id="CHEBI:29105"/>
    </cofactor>
</comment>
<dbReference type="InterPro" id="IPR050570">
    <property type="entry name" value="Cell_wall_metabolism_enzyme"/>
</dbReference>
<keyword evidence="2" id="KW-0645">Protease</keyword>
<name>A0A1W1C698_9ZZZZ</name>
<dbReference type="EMBL" id="FPHM01000068">
    <property type="protein sequence ID" value="SFV61234.1"/>
    <property type="molecule type" value="Genomic_DNA"/>
</dbReference>
<evidence type="ECO:0000256" key="4">
    <source>
        <dbReference type="ARBA" id="ARBA00022801"/>
    </source>
</evidence>
<evidence type="ECO:0000256" key="5">
    <source>
        <dbReference type="ARBA" id="ARBA00022833"/>
    </source>
</evidence>
<organism evidence="9">
    <name type="scientific">hydrothermal vent metagenome</name>
    <dbReference type="NCBI Taxonomy" id="652676"/>
    <lineage>
        <taxon>unclassified sequences</taxon>
        <taxon>metagenomes</taxon>
        <taxon>ecological metagenomes</taxon>
    </lineage>
</organism>
<evidence type="ECO:0000259" key="7">
    <source>
        <dbReference type="Pfam" id="PF01551"/>
    </source>
</evidence>
<dbReference type="Pfam" id="PF01551">
    <property type="entry name" value="Peptidase_M23"/>
    <property type="match status" value="1"/>
</dbReference>
<keyword evidence="5" id="KW-0862">Zinc</keyword>
<dbReference type="InterPro" id="IPR016047">
    <property type="entry name" value="M23ase_b-sheet_dom"/>
</dbReference>
<dbReference type="Pfam" id="PF18059">
    <property type="entry name" value="Csd3_N"/>
    <property type="match status" value="1"/>
</dbReference>
<keyword evidence="6" id="KW-0482">Metalloprotease</keyword>
<dbReference type="AlphaFoldDB" id="A0A1W1C698"/>
<evidence type="ECO:0000313" key="9">
    <source>
        <dbReference type="EMBL" id="SFV61234.1"/>
    </source>
</evidence>
<dbReference type="PANTHER" id="PTHR21666:SF288">
    <property type="entry name" value="CELL DIVISION PROTEIN YTFB"/>
    <property type="match status" value="1"/>
</dbReference>
<reference evidence="9" key="1">
    <citation type="submission" date="2016-10" db="EMBL/GenBank/DDBJ databases">
        <authorList>
            <person name="de Groot N.N."/>
        </authorList>
    </citation>
    <scope>NUCLEOTIDE SEQUENCE</scope>
</reference>
<dbReference type="GO" id="GO:0046872">
    <property type="term" value="F:metal ion binding"/>
    <property type="evidence" value="ECO:0007669"/>
    <property type="project" value="UniProtKB-KW"/>
</dbReference>
<accession>A0A1W1C698</accession>
<dbReference type="GO" id="GO:0006508">
    <property type="term" value="P:proteolysis"/>
    <property type="evidence" value="ECO:0007669"/>
    <property type="project" value="UniProtKB-KW"/>
</dbReference>
<dbReference type="SUPFAM" id="SSF51261">
    <property type="entry name" value="Duplicated hybrid motif"/>
    <property type="match status" value="1"/>
</dbReference>
<evidence type="ECO:0000256" key="2">
    <source>
        <dbReference type="ARBA" id="ARBA00022670"/>
    </source>
</evidence>